<evidence type="ECO:0000256" key="8">
    <source>
        <dbReference type="ARBA" id="ARBA00022989"/>
    </source>
</evidence>
<proteinExistence type="predicted"/>
<dbReference type="SUPFAM" id="SSF55874">
    <property type="entry name" value="ATPase domain of HSP90 chaperone/DNA topoisomerase II/histidine kinase"/>
    <property type="match status" value="1"/>
</dbReference>
<dbReference type="Pfam" id="PF13756">
    <property type="entry name" value="Stimulus_sens_1"/>
    <property type="match status" value="1"/>
</dbReference>
<dbReference type="PROSITE" id="PS50885">
    <property type="entry name" value="HAMP"/>
    <property type="match status" value="1"/>
</dbReference>
<dbReference type="SMART" id="SM00304">
    <property type="entry name" value="HAMP"/>
    <property type="match status" value="1"/>
</dbReference>
<sequence length="619" mass="67957">MGQAGGPIRNKSAVWPLLDRTQPDPDGNEDLTSPSHAPDDTVADRRGLVWPRPMRWLRRAGQFFFSLSFSSLTRRIVSLNLAGLIALVASILYLSQFRAGLIDARAQSLLVQAEIIAGAIAASATVETNTITIDPERLLDLKPGESYGPADEYAVLDFPINPERVAPVLRRLISPTKTRARIYDRDGVLILDSRSLYGRGDVLRFELPPPTSEKPGFAERTMIAIRTWLNRGDLPLYRELGPENGNGYQEVGQALKGQKDSMVRINDRGEVIVSVSVPVQRFRAVHGALMLSTQGDDIDQMVTAERLAILKVGGVAAAVMILLSLLLASTIAGPVRRLADSAERVRRRIRTRVEIPDFTGRRDEIGHLSGALREMTESLYNRIEAIESFAADVSHELKNPLTSLRSAVETLPLAKNERSRTRLLEVIEHDVKRLDRLISDISDASRLDAELQRQDAAPVNLRRLLTTLTLVANETRLGHDVAVEVRFEGAAADGFSVPGHDSRLGQVISNLLTNAQSFSAAGGKVRIVCRRRKTQIEIIVDDDGPGIGPDALEKIFERFYTDRPHQGFGQNSGLGLSISKQIVEAHGGKIWAENRAGPPDAEGVPTSLGARFIVRLPAR</sequence>
<dbReference type="PRINTS" id="PR00344">
    <property type="entry name" value="BCTRLSENSOR"/>
</dbReference>
<gene>
    <name evidence="15" type="ordered locus">RPE_0822</name>
</gene>
<dbReference type="Pfam" id="PF13755">
    <property type="entry name" value="Sensor_TM1"/>
    <property type="match status" value="1"/>
</dbReference>
<reference evidence="15" key="1">
    <citation type="submission" date="2006-09" db="EMBL/GenBank/DDBJ databases">
        <title>Complete sequence of Rhodopseudomonas palustris BisA53.</title>
        <authorList>
            <consortium name="US DOE Joint Genome Institute"/>
            <person name="Copeland A."/>
            <person name="Lucas S."/>
            <person name="Lapidus A."/>
            <person name="Barry K."/>
            <person name="Detter J.C."/>
            <person name="Glavina del Rio T."/>
            <person name="Hammon N."/>
            <person name="Israni S."/>
            <person name="Dalin E."/>
            <person name="Tice H."/>
            <person name="Pitluck S."/>
            <person name="Chain P."/>
            <person name="Malfatti S."/>
            <person name="Shin M."/>
            <person name="Vergez L."/>
            <person name="Schmutz J."/>
            <person name="Larimer F."/>
            <person name="Land M."/>
            <person name="Hauser L."/>
            <person name="Pelletier D.A."/>
            <person name="Kyrpides N."/>
            <person name="Kim E."/>
            <person name="Harwood C.S."/>
            <person name="Oda Y."/>
            <person name="Richardson P."/>
        </authorList>
    </citation>
    <scope>NUCLEOTIDE SEQUENCE [LARGE SCALE GENOMIC DNA]</scope>
    <source>
        <strain evidence="15">BisA53</strain>
    </source>
</reference>
<keyword evidence="10 12" id="KW-0472">Membrane</keyword>
<dbReference type="PANTHER" id="PTHR45436">
    <property type="entry name" value="SENSOR HISTIDINE KINASE YKOH"/>
    <property type="match status" value="1"/>
</dbReference>
<dbReference type="InterPro" id="IPR003594">
    <property type="entry name" value="HATPase_dom"/>
</dbReference>
<dbReference type="InterPro" id="IPR025908">
    <property type="entry name" value="Sensor_TM1"/>
</dbReference>
<organism evidence="15">
    <name type="scientific">Rhodopseudomonas palustris (strain BisA53)</name>
    <dbReference type="NCBI Taxonomy" id="316055"/>
    <lineage>
        <taxon>Bacteria</taxon>
        <taxon>Pseudomonadati</taxon>
        <taxon>Pseudomonadota</taxon>
        <taxon>Alphaproteobacteria</taxon>
        <taxon>Hyphomicrobiales</taxon>
        <taxon>Nitrobacteraceae</taxon>
        <taxon>Rhodopseudomonas</taxon>
    </lineage>
</organism>
<dbReference type="KEGG" id="rpe:RPE_0822"/>
<dbReference type="InterPro" id="IPR004358">
    <property type="entry name" value="Sig_transdc_His_kin-like_C"/>
</dbReference>
<evidence type="ECO:0000256" key="2">
    <source>
        <dbReference type="ARBA" id="ARBA00004370"/>
    </source>
</evidence>
<dbReference type="GO" id="GO:0000155">
    <property type="term" value="F:phosphorelay sensor kinase activity"/>
    <property type="evidence" value="ECO:0007669"/>
    <property type="project" value="InterPro"/>
</dbReference>
<dbReference type="SMART" id="SM00388">
    <property type="entry name" value="HisKA"/>
    <property type="match status" value="1"/>
</dbReference>
<dbReference type="InterPro" id="IPR003661">
    <property type="entry name" value="HisK_dim/P_dom"/>
</dbReference>
<evidence type="ECO:0000259" key="13">
    <source>
        <dbReference type="PROSITE" id="PS50109"/>
    </source>
</evidence>
<dbReference type="AlphaFoldDB" id="Q07TF6"/>
<dbReference type="Pfam" id="PF02518">
    <property type="entry name" value="HATPase_c"/>
    <property type="match status" value="1"/>
</dbReference>
<feature type="region of interest" description="Disordered" evidence="11">
    <location>
        <begin position="1"/>
        <end position="44"/>
    </location>
</feature>
<dbReference type="InterPro" id="IPR036890">
    <property type="entry name" value="HATPase_C_sf"/>
</dbReference>
<dbReference type="eggNOG" id="COG2205">
    <property type="taxonomic scope" value="Bacteria"/>
</dbReference>
<comment type="catalytic activity">
    <reaction evidence="1">
        <text>ATP + protein L-histidine = ADP + protein N-phospho-L-histidine.</text>
        <dbReference type="EC" id="2.7.13.3"/>
    </reaction>
</comment>
<dbReference type="Pfam" id="PF00672">
    <property type="entry name" value="HAMP"/>
    <property type="match status" value="1"/>
</dbReference>
<dbReference type="GO" id="GO:0016020">
    <property type="term" value="C:membrane"/>
    <property type="evidence" value="ECO:0007669"/>
    <property type="project" value="UniProtKB-SubCell"/>
</dbReference>
<dbReference type="InterPro" id="IPR005467">
    <property type="entry name" value="His_kinase_dom"/>
</dbReference>
<name>Q07TF6_RHOP5</name>
<evidence type="ECO:0000256" key="4">
    <source>
        <dbReference type="ARBA" id="ARBA00022553"/>
    </source>
</evidence>
<dbReference type="SUPFAM" id="SSF47384">
    <property type="entry name" value="Homodimeric domain of signal transducing histidine kinase"/>
    <property type="match status" value="1"/>
</dbReference>
<keyword evidence="6 12" id="KW-0812">Transmembrane</keyword>
<comment type="subcellular location">
    <subcellularLocation>
        <location evidence="2">Membrane</location>
    </subcellularLocation>
</comment>
<keyword evidence="7 15" id="KW-0418">Kinase</keyword>
<dbReference type="EMBL" id="CP000463">
    <property type="protein sequence ID" value="ABJ04778.1"/>
    <property type="molecule type" value="Genomic_DNA"/>
</dbReference>
<evidence type="ECO:0000313" key="15">
    <source>
        <dbReference type="EMBL" id="ABJ04778.1"/>
    </source>
</evidence>
<dbReference type="PANTHER" id="PTHR45436:SF5">
    <property type="entry name" value="SENSOR HISTIDINE KINASE TRCS"/>
    <property type="match status" value="1"/>
</dbReference>
<evidence type="ECO:0000256" key="6">
    <source>
        <dbReference type="ARBA" id="ARBA00022692"/>
    </source>
</evidence>
<dbReference type="InterPro" id="IPR050428">
    <property type="entry name" value="TCS_sensor_his_kinase"/>
</dbReference>
<evidence type="ECO:0000256" key="7">
    <source>
        <dbReference type="ARBA" id="ARBA00022777"/>
    </source>
</evidence>
<evidence type="ECO:0000256" key="11">
    <source>
        <dbReference type="SAM" id="MobiDB-lite"/>
    </source>
</evidence>
<dbReference type="Gene3D" id="3.30.565.10">
    <property type="entry name" value="Histidine kinase-like ATPase, C-terminal domain"/>
    <property type="match status" value="1"/>
</dbReference>
<feature type="transmembrane region" description="Helical" evidence="12">
    <location>
        <begin position="76"/>
        <end position="95"/>
    </location>
</feature>
<dbReference type="InterPro" id="IPR036097">
    <property type="entry name" value="HisK_dim/P_sf"/>
</dbReference>
<keyword evidence="5" id="KW-0808">Transferase</keyword>
<dbReference type="HOGENOM" id="CLU_000445_89_6_5"/>
<evidence type="ECO:0000256" key="12">
    <source>
        <dbReference type="SAM" id="Phobius"/>
    </source>
</evidence>
<keyword evidence="9" id="KW-0902">Two-component regulatory system</keyword>
<evidence type="ECO:0000256" key="3">
    <source>
        <dbReference type="ARBA" id="ARBA00012438"/>
    </source>
</evidence>
<evidence type="ECO:0000256" key="10">
    <source>
        <dbReference type="ARBA" id="ARBA00023136"/>
    </source>
</evidence>
<evidence type="ECO:0000256" key="1">
    <source>
        <dbReference type="ARBA" id="ARBA00000085"/>
    </source>
</evidence>
<dbReference type="InterPro" id="IPR025919">
    <property type="entry name" value="Stimulus_sens_dom"/>
</dbReference>
<keyword evidence="8 12" id="KW-1133">Transmembrane helix</keyword>
<evidence type="ECO:0000259" key="14">
    <source>
        <dbReference type="PROSITE" id="PS50885"/>
    </source>
</evidence>
<accession>Q07TF6</accession>
<dbReference type="SMART" id="SM00387">
    <property type="entry name" value="HATPase_c"/>
    <property type="match status" value="1"/>
</dbReference>
<protein>
    <recommendedName>
        <fullName evidence="3">histidine kinase</fullName>
        <ecNumber evidence="3">2.7.13.3</ecNumber>
    </recommendedName>
</protein>
<dbReference type="Pfam" id="PF00512">
    <property type="entry name" value="HisKA"/>
    <property type="match status" value="1"/>
</dbReference>
<evidence type="ECO:0000256" key="5">
    <source>
        <dbReference type="ARBA" id="ARBA00022679"/>
    </source>
</evidence>
<dbReference type="EC" id="2.7.13.3" evidence="3"/>
<feature type="transmembrane region" description="Helical" evidence="12">
    <location>
        <begin position="308"/>
        <end position="328"/>
    </location>
</feature>
<dbReference type="STRING" id="316055.RPE_0822"/>
<feature type="domain" description="Histidine kinase" evidence="13">
    <location>
        <begin position="392"/>
        <end position="619"/>
    </location>
</feature>
<dbReference type="Gene3D" id="6.10.340.10">
    <property type="match status" value="1"/>
</dbReference>
<dbReference type="PROSITE" id="PS50109">
    <property type="entry name" value="HIS_KIN"/>
    <property type="match status" value="1"/>
</dbReference>
<feature type="domain" description="HAMP" evidence="14">
    <location>
        <begin position="329"/>
        <end position="384"/>
    </location>
</feature>
<keyword evidence="4" id="KW-0597">Phosphoprotein</keyword>
<evidence type="ECO:0000256" key="9">
    <source>
        <dbReference type="ARBA" id="ARBA00023012"/>
    </source>
</evidence>
<dbReference type="CDD" id="cd00082">
    <property type="entry name" value="HisKA"/>
    <property type="match status" value="1"/>
</dbReference>
<dbReference type="InterPro" id="IPR003660">
    <property type="entry name" value="HAMP_dom"/>
</dbReference>
<dbReference type="Gene3D" id="1.10.287.130">
    <property type="match status" value="1"/>
</dbReference>